<comment type="caution">
    <text evidence="2">The sequence shown here is derived from an EMBL/GenBank/DDBJ whole genome shotgun (WGS) entry which is preliminary data.</text>
</comment>
<sequence>MSKHLTGSKRLQVIQKWLNGREDPEWDVLPCKKENKYIVKRRTEPLTQSTAEPPNEPPDEKVEPQPVEEKKEDEDIKEPEIKTVIKQKPLAMQPKQIFNDSPKEVAYSNDINFEILSELRALGQEMRLKREKKEQKKMIKEVMNKELYKRNQYTQPQYIQQPNESESESEVKEPDELYEQPHQIISRRRNNIFSDIY</sequence>
<feature type="compositionally biased region" description="Polar residues" evidence="1">
    <location>
        <begin position="151"/>
        <end position="164"/>
    </location>
</feature>
<organism evidence="2 3">
    <name type="scientific">Tritrichomonas musculus</name>
    <dbReference type="NCBI Taxonomy" id="1915356"/>
    <lineage>
        <taxon>Eukaryota</taxon>
        <taxon>Metamonada</taxon>
        <taxon>Parabasalia</taxon>
        <taxon>Tritrichomonadida</taxon>
        <taxon>Tritrichomonadidae</taxon>
        <taxon>Tritrichomonas</taxon>
    </lineage>
</organism>
<feature type="compositionally biased region" description="Basic and acidic residues" evidence="1">
    <location>
        <begin position="58"/>
        <end position="83"/>
    </location>
</feature>
<evidence type="ECO:0000313" key="2">
    <source>
        <dbReference type="EMBL" id="KAK8837133.1"/>
    </source>
</evidence>
<evidence type="ECO:0000313" key="3">
    <source>
        <dbReference type="Proteomes" id="UP001470230"/>
    </source>
</evidence>
<feature type="region of interest" description="Disordered" evidence="1">
    <location>
        <begin position="37"/>
        <end position="88"/>
    </location>
</feature>
<proteinExistence type="predicted"/>
<feature type="region of interest" description="Disordered" evidence="1">
    <location>
        <begin position="144"/>
        <end position="184"/>
    </location>
</feature>
<gene>
    <name evidence="2" type="ORF">M9Y10_037188</name>
</gene>
<protein>
    <submittedName>
        <fullName evidence="2">Uncharacterized protein</fullName>
    </submittedName>
</protein>
<dbReference type="EMBL" id="JAPFFF010000062">
    <property type="protein sequence ID" value="KAK8837133.1"/>
    <property type="molecule type" value="Genomic_DNA"/>
</dbReference>
<name>A0ABR2GT58_9EUKA</name>
<evidence type="ECO:0000256" key="1">
    <source>
        <dbReference type="SAM" id="MobiDB-lite"/>
    </source>
</evidence>
<keyword evidence="3" id="KW-1185">Reference proteome</keyword>
<reference evidence="2 3" key="1">
    <citation type="submission" date="2024-04" db="EMBL/GenBank/DDBJ databases">
        <title>Tritrichomonas musculus Genome.</title>
        <authorList>
            <person name="Alves-Ferreira E."/>
            <person name="Grigg M."/>
            <person name="Lorenzi H."/>
            <person name="Galac M."/>
        </authorList>
    </citation>
    <scope>NUCLEOTIDE SEQUENCE [LARGE SCALE GENOMIC DNA]</scope>
    <source>
        <strain evidence="2 3">EAF2021</strain>
    </source>
</reference>
<dbReference type="Proteomes" id="UP001470230">
    <property type="component" value="Unassembled WGS sequence"/>
</dbReference>
<accession>A0ABR2GT58</accession>